<comment type="caution">
    <text evidence="9">The sequence shown here is derived from an EMBL/GenBank/DDBJ whole genome shotgun (WGS) entry which is preliminary data.</text>
</comment>
<evidence type="ECO:0000313" key="10">
    <source>
        <dbReference type="Proteomes" id="UP000824071"/>
    </source>
</evidence>
<dbReference type="EMBL" id="DVMW01000044">
    <property type="protein sequence ID" value="HIU36523.1"/>
    <property type="molecule type" value="Genomic_DNA"/>
</dbReference>
<dbReference type="PROSITE" id="PS52029">
    <property type="entry name" value="LD_TPASE"/>
    <property type="match status" value="1"/>
</dbReference>
<gene>
    <name evidence="9" type="ORF">IAC53_07965</name>
</gene>
<dbReference type="Pfam" id="PF03734">
    <property type="entry name" value="YkuD"/>
    <property type="match status" value="1"/>
</dbReference>
<reference evidence="9" key="1">
    <citation type="submission" date="2020-10" db="EMBL/GenBank/DDBJ databases">
        <authorList>
            <person name="Gilroy R."/>
        </authorList>
    </citation>
    <scope>NUCLEOTIDE SEQUENCE</scope>
    <source>
        <strain evidence="9">ChiGjej1B1-19959</strain>
    </source>
</reference>
<dbReference type="GO" id="GO:0005576">
    <property type="term" value="C:extracellular region"/>
    <property type="evidence" value="ECO:0007669"/>
    <property type="project" value="TreeGrafter"/>
</dbReference>
<dbReference type="SUPFAM" id="SSF50044">
    <property type="entry name" value="SH3-domain"/>
    <property type="match status" value="1"/>
</dbReference>
<dbReference type="PANTHER" id="PTHR30582:SF2">
    <property type="entry name" value="L,D-TRANSPEPTIDASE YCIB-RELATED"/>
    <property type="match status" value="1"/>
</dbReference>
<name>A0A9D1LDE8_9FIRM</name>
<evidence type="ECO:0000256" key="1">
    <source>
        <dbReference type="ARBA" id="ARBA00004752"/>
    </source>
</evidence>
<evidence type="ECO:0000259" key="8">
    <source>
        <dbReference type="PROSITE" id="PS52029"/>
    </source>
</evidence>
<evidence type="ECO:0000256" key="3">
    <source>
        <dbReference type="ARBA" id="ARBA00022960"/>
    </source>
</evidence>
<reference evidence="9" key="2">
    <citation type="journal article" date="2021" name="PeerJ">
        <title>Extensive microbial diversity within the chicken gut microbiome revealed by metagenomics and culture.</title>
        <authorList>
            <person name="Gilroy R."/>
            <person name="Ravi A."/>
            <person name="Getino M."/>
            <person name="Pursley I."/>
            <person name="Horton D.L."/>
            <person name="Alikhan N.F."/>
            <person name="Baker D."/>
            <person name="Gharbi K."/>
            <person name="Hall N."/>
            <person name="Watson M."/>
            <person name="Adriaenssens E.M."/>
            <person name="Foster-Nyarko E."/>
            <person name="Jarju S."/>
            <person name="Secka A."/>
            <person name="Antonio M."/>
            <person name="Oren A."/>
            <person name="Chaudhuri R.R."/>
            <person name="La Ragione R."/>
            <person name="Hildebrand F."/>
            <person name="Pallen M.J."/>
        </authorList>
    </citation>
    <scope>NUCLEOTIDE SEQUENCE</scope>
    <source>
        <strain evidence="9">ChiGjej1B1-19959</strain>
    </source>
</reference>
<dbReference type="InterPro" id="IPR050979">
    <property type="entry name" value="LD-transpeptidase"/>
</dbReference>
<accession>A0A9D1LDE8</accession>
<evidence type="ECO:0000256" key="6">
    <source>
        <dbReference type="PROSITE-ProRule" id="PRU01373"/>
    </source>
</evidence>
<dbReference type="GO" id="GO:0018104">
    <property type="term" value="P:peptidoglycan-protein cross-linking"/>
    <property type="evidence" value="ECO:0007669"/>
    <property type="project" value="TreeGrafter"/>
</dbReference>
<feature type="region of interest" description="Disordered" evidence="7">
    <location>
        <begin position="183"/>
        <end position="211"/>
    </location>
</feature>
<dbReference type="CDD" id="cd16913">
    <property type="entry name" value="YkuD_like"/>
    <property type="match status" value="1"/>
</dbReference>
<evidence type="ECO:0000256" key="5">
    <source>
        <dbReference type="ARBA" id="ARBA00023316"/>
    </source>
</evidence>
<feature type="active site" description="Proton donor/acceptor" evidence="6">
    <location>
        <position position="123"/>
    </location>
</feature>
<dbReference type="InterPro" id="IPR038063">
    <property type="entry name" value="Transpep_catalytic_dom"/>
</dbReference>
<protein>
    <submittedName>
        <fullName evidence="9">L,D-transpeptidase family protein</fullName>
    </submittedName>
</protein>
<dbReference type="GO" id="GO:0071972">
    <property type="term" value="F:peptidoglycan L,D-transpeptidase activity"/>
    <property type="evidence" value="ECO:0007669"/>
    <property type="project" value="TreeGrafter"/>
</dbReference>
<keyword evidence="5 6" id="KW-0961">Cell wall biogenesis/degradation</keyword>
<feature type="active site" description="Nucleophile" evidence="6">
    <location>
        <position position="151"/>
    </location>
</feature>
<keyword evidence="3 6" id="KW-0133">Cell shape</keyword>
<evidence type="ECO:0000256" key="7">
    <source>
        <dbReference type="SAM" id="MobiDB-lite"/>
    </source>
</evidence>
<dbReference type="Gene3D" id="2.40.440.10">
    <property type="entry name" value="L,D-transpeptidase catalytic domain-like"/>
    <property type="match status" value="1"/>
</dbReference>
<dbReference type="Gene3D" id="2.30.30.40">
    <property type="entry name" value="SH3 Domains"/>
    <property type="match status" value="1"/>
</dbReference>
<dbReference type="InterPro" id="IPR005490">
    <property type="entry name" value="LD_TPept_cat_dom"/>
</dbReference>
<evidence type="ECO:0000256" key="2">
    <source>
        <dbReference type="ARBA" id="ARBA00022679"/>
    </source>
</evidence>
<feature type="domain" description="L,D-TPase catalytic" evidence="8">
    <location>
        <begin position="49"/>
        <end position="175"/>
    </location>
</feature>
<dbReference type="Proteomes" id="UP000824071">
    <property type="component" value="Unassembled WGS sequence"/>
</dbReference>
<keyword evidence="2" id="KW-0808">Transferase</keyword>
<proteinExistence type="predicted"/>
<feature type="compositionally biased region" description="Basic and acidic residues" evidence="7">
    <location>
        <begin position="192"/>
        <end position="201"/>
    </location>
</feature>
<dbReference type="SUPFAM" id="SSF141523">
    <property type="entry name" value="L,D-transpeptidase catalytic domain-like"/>
    <property type="match status" value="1"/>
</dbReference>
<keyword evidence="4 6" id="KW-0573">Peptidoglycan synthesis</keyword>
<dbReference type="PANTHER" id="PTHR30582">
    <property type="entry name" value="L,D-TRANSPEPTIDASE"/>
    <property type="match status" value="1"/>
</dbReference>
<dbReference type="AlphaFoldDB" id="A0A9D1LDE8"/>
<dbReference type="GO" id="GO:0071555">
    <property type="term" value="P:cell wall organization"/>
    <property type="evidence" value="ECO:0007669"/>
    <property type="project" value="UniProtKB-UniRule"/>
</dbReference>
<dbReference type="GO" id="GO:0008360">
    <property type="term" value="P:regulation of cell shape"/>
    <property type="evidence" value="ECO:0007669"/>
    <property type="project" value="UniProtKB-UniRule"/>
</dbReference>
<sequence length="211" mass="23372">MVGQDQALSVTGRCSNGWYRIAYNGGVGYVSGKYVEEAPGGKQNDDAPYLLHVNRQQNIVTVYAKDANGDYTVPYKAMLCSVGTDGKTPTGTYNTTDKYTWRLLSGNVYGQYATRITGHILFHSVPYFTQDKSDLEYEEYNKLGQAASLGCIRLTVEDAKWIYDNCPKGTTVVIYDSAEAEPLTPPTPAKIDVNDSRRGWDPTDPDANNPW</sequence>
<comment type="pathway">
    <text evidence="1 6">Cell wall biogenesis; peptidoglycan biosynthesis.</text>
</comment>
<dbReference type="InterPro" id="IPR036028">
    <property type="entry name" value="SH3-like_dom_sf"/>
</dbReference>
<evidence type="ECO:0000313" key="9">
    <source>
        <dbReference type="EMBL" id="HIU36523.1"/>
    </source>
</evidence>
<dbReference type="GO" id="GO:0016740">
    <property type="term" value="F:transferase activity"/>
    <property type="evidence" value="ECO:0007669"/>
    <property type="project" value="UniProtKB-KW"/>
</dbReference>
<evidence type="ECO:0000256" key="4">
    <source>
        <dbReference type="ARBA" id="ARBA00022984"/>
    </source>
</evidence>
<organism evidence="9 10">
    <name type="scientific">Candidatus Fimenecus excrementigallinarum</name>
    <dbReference type="NCBI Taxonomy" id="2840816"/>
    <lineage>
        <taxon>Bacteria</taxon>
        <taxon>Bacillati</taxon>
        <taxon>Bacillota</taxon>
        <taxon>Clostridia</taxon>
        <taxon>Candidatus Fimenecus</taxon>
    </lineage>
</organism>